<dbReference type="PANTHER" id="PTHR19134:SF562">
    <property type="entry name" value="PROTEIN-TYROSINE-PHOSPHATASE"/>
    <property type="match status" value="1"/>
</dbReference>
<accession>A0ABD3X6S2</accession>
<dbReference type="InterPro" id="IPR050348">
    <property type="entry name" value="Protein-Tyr_Phosphatase"/>
</dbReference>
<evidence type="ECO:0000256" key="6">
    <source>
        <dbReference type="ARBA" id="ARBA00022912"/>
    </source>
</evidence>
<dbReference type="GO" id="GO:0046872">
    <property type="term" value="F:metal ion binding"/>
    <property type="evidence" value="ECO:0007669"/>
    <property type="project" value="UniProtKB-KW"/>
</dbReference>
<evidence type="ECO:0000256" key="3">
    <source>
        <dbReference type="ARBA" id="ARBA00022723"/>
    </source>
</evidence>
<evidence type="ECO:0000256" key="4">
    <source>
        <dbReference type="ARBA" id="ARBA00022801"/>
    </source>
</evidence>
<dbReference type="CDD" id="cd00047">
    <property type="entry name" value="PTPc"/>
    <property type="match status" value="1"/>
</dbReference>
<evidence type="ECO:0000256" key="5">
    <source>
        <dbReference type="ARBA" id="ARBA00022837"/>
    </source>
</evidence>
<organism evidence="12 13">
    <name type="scientific">Sinanodonta woodiana</name>
    <name type="common">Chinese pond mussel</name>
    <name type="synonym">Anodonta woodiana</name>
    <dbReference type="NCBI Taxonomy" id="1069815"/>
    <lineage>
        <taxon>Eukaryota</taxon>
        <taxon>Metazoa</taxon>
        <taxon>Spiralia</taxon>
        <taxon>Lophotrochozoa</taxon>
        <taxon>Mollusca</taxon>
        <taxon>Bivalvia</taxon>
        <taxon>Autobranchia</taxon>
        <taxon>Heteroconchia</taxon>
        <taxon>Palaeoheterodonta</taxon>
        <taxon>Unionida</taxon>
        <taxon>Unionoidea</taxon>
        <taxon>Unionidae</taxon>
        <taxon>Unioninae</taxon>
        <taxon>Sinanodonta</taxon>
    </lineage>
</organism>
<dbReference type="SMART" id="SM00404">
    <property type="entry name" value="PTPc_motif"/>
    <property type="match status" value="1"/>
</dbReference>
<dbReference type="InterPro" id="IPR002049">
    <property type="entry name" value="LE_dom"/>
</dbReference>
<feature type="domain" description="Tyrosine-protein phosphatase" evidence="10">
    <location>
        <begin position="356"/>
        <end position="612"/>
    </location>
</feature>
<dbReference type="Gene3D" id="2.170.300.10">
    <property type="entry name" value="Tie2 ligand-binding domain superfamily"/>
    <property type="match status" value="1"/>
</dbReference>
<dbReference type="FunFam" id="3.90.190.10:FF:000102">
    <property type="entry name" value="Receptor-type tyrosine-protein phosphatase"/>
    <property type="match status" value="1"/>
</dbReference>
<evidence type="ECO:0000313" key="13">
    <source>
        <dbReference type="Proteomes" id="UP001634394"/>
    </source>
</evidence>
<dbReference type="PROSITE" id="PS00383">
    <property type="entry name" value="TYR_PHOSPHATASE_1"/>
    <property type="match status" value="1"/>
</dbReference>
<dbReference type="AlphaFoldDB" id="A0ABD3X6S2"/>
<dbReference type="PRINTS" id="PR00700">
    <property type="entry name" value="PRTYPHPHTASE"/>
</dbReference>
<evidence type="ECO:0000256" key="9">
    <source>
        <dbReference type="SAM" id="Phobius"/>
    </source>
</evidence>
<dbReference type="EMBL" id="JBJQND010000004">
    <property type="protein sequence ID" value="KAL3880528.1"/>
    <property type="molecule type" value="Genomic_DNA"/>
</dbReference>
<gene>
    <name evidence="12" type="ORF">ACJMK2_032762</name>
</gene>
<keyword evidence="4" id="KW-0378">Hydrolase</keyword>
<dbReference type="EC" id="3.1.3.48" evidence="2"/>
<name>A0ABD3X6S2_SINWO</name>
<dbReference type="Pfam" id="PF22633">
    <property type="entry name" value="F5_F8_type_C_2"/>
    <property type="match status" value="1"/>
</dbReference>
<dbReference type="InterPro" id="IPR000387">
    <property type="entry name" value="Tyr_Pase_dom"/>
</dbReference>
<dbReference type="Pfam" id="PF00102">
    <property type="entry name" value="Y_phosphatase"/>
    <property type="match status" value="2"/>
</dbReference>
<evidence type="ECO:0000313" key="12">
    <source>
        <dbReference type="EMBL" id="KAL3880528.1"/>
    </source>
</evidence>
<dbReference type="InterPro" id="IPR006585">
    <property type="entry name" value="FTP1"/>
</dbReference>
<dbReference type="InterPro" id="IPR008979">
    <property type="entry name" value="Galactose-bd-like_sf"/>
</dbReference>
<feature type="transmembrane region" description="Helical" evidence="9">
    <location>
        <begin position="248"/>
        <end position="271"/>
    </location>
</feature>
<feature type="domain" description="Tyrosine specific protein phosphatases" evidence="11">
    <location>
        <begin position="532"/>
        <end position="603"/>
    </location>
</feature>
<keyword evidence="6" id="KW-0904">Protein phosphatase</keyword>
<keyword evidence="5" id="KW-0106">Calcium</keyword>
<protein>
    <recommendedName>
        <fullName evidence="2">protein-tyrosine-phosphatase</fullName>
        <ecNumber evidence="2">3.1.3.48</ecNumber>
    </recommendedName>
</protein>
<dbReference type="PROSITE" id="PS50055">
    <property type="entry name" value="TYR_PHOSPHATASE_PTP"/>
    <property type="match status" value="2"/>
</dbReference>
<dbReference type="SMART" id="SM00607">
    <property type="entry name" value="FTP"/>
    <property type="match status" value="1"/>
</dbReference>
<dbReference type="InterPro" id="IPR000242">
    <property type="entry name" value="PTP_cat"/>
</dbReference>
<evidence type="ECO:0000256" key="1">
    <source>
        <dbReference type="ARBA" id="ARBA00009580"/>
    </source>
</evidence>
<dbReference type="SUPFAM" id="SSF52799">
    <property type="entry name" value="(Phosphotyrosine protein) phosphatases II"/>
    <property type="match status" value="2"/>
</dbReference>
<keyword evidence="7" id="KW-1015">Disulfide bond</keyword>
<keyword evidence="13" id="KW-1185">Reference proteome</keyword>
<dbReference type="PANTHER" id="PTHR19134">
    <property type="entry name" value="RECEPTOR-TYPE TYROSINE-PROTEIN PHOSPHATASE"/>
    <property type="match status" value="1"/>
</dbReference>
<sequence length="890" mass="101563">MNFALNKSASQSSTLNYKDFQWTADKAVDGNTSGENPDASKTCSATNNYLGNHTWEVDIGFLIIVKTITVYTRNDTDDQHSGFKVFIGNTTRSWTGNQPFTEIQTTNTKYRFRSNDSLARFVSVIRENKEIMTICEVIVDGECPKGKFGDVCNETCGHCLYGNVSCNSSTGQCTEGCQNGWSGEKCKEECPKGTFGDACNETCGHCLYGNVSCNSTTGQCTEGCQNGWSGERCKEEIQQSPSPSENGIITIGVVVPVVMVIILVIIVLAILRVRRKLSGLCNVTPSLPNRVQMWFHRVIQKGESSDPTTQEMEDTILNEGNVYQNTEIKKQLMTQIIPVLAFWGHVTKMKANKEQFELEFQELSQGLTKAHEKALENPSKNRYQSIIPYDFNRVVLKRDSVNHSVYENDLDYINASHIKGFESRKSYIAAQGPITEAISDFWWMVWQERTECIVMLTNVSEMGQMKCIQYWPDKGEQRYGDVTVKFLGNESFADCIRRDLQIDVDGKSRKVTQFHYIAWPDKDVPDTAWSLVEFWKSVRKYYVNGKVPMTVHCSAGVGRTGTFIALDIIYDEACETGNVDVMKCVENLREQRVNMVQTVNQFIFLHDAVAESLGFGTMPVFNKQFPDVLRYLMEEDEMSGLTRLERQYNMLRQLNMEEEESNMPVYSNDDDVQSEIIWLPNLSGRDAYIAMKQVDDETLLATIRKRNVKWLIMVDSGRPEDVLVSIGVNDTRTIAGLDITCQKKEDLGVFERIQFSITSDERTKPQKLIMFLLKTWEESNEVPSDPYSVLSLFEDFSQHHPSPSELNPVLLYSRWELNRCSLIYILLNEKDRIRRDGEIHVLRTSAEMFGRSRALLPTFKLYDFMYKCLLADALQDFTYENTGLIMREIL</sequence>
<reference evidence="12 13" key="1">
    <citation type="submission" date="2024-11" db="EMBL/GenBank/DDBJ databases">
        <title>Chromosome-level genome assembly of the freshwater bivalve Anodonta woodiana.</title>
        <authorList>
            <person name="Chen X."/>
        </authorList>
    </citation>
    <scope>NUCLEOTIDE SEQUENCE [LARGE SCALE GENOMIC DNA]</scope>
    <source>
        <strain evidence="12">MN2024</strain>
        <tissue evidence="12">Gills</tissue>
    </source>
</reference>
<evidence type="ECO:0000259" key="11">
    <source>
        <dbReference type="PROSITE" id="PS50056"/>
    </source>
</evidence>
<dbReference type="CDD" id="cd00055">
    <property type="entry name" value="EGF_Lam"/>
    <property type="match status" value="1"/>
</dbReference>
<evidence type="ECO:0000256" key="7">
    <source>
        <dbReference type="ARBA" id="ARBA00023157"/>
    </source>
</evidence>
<comment type="catalytic activity">
    <reaction evidence="8">
        <text>O-phospho-L-tyrosyl-[protein] + H2O = L-tyrosyl-[protein] + phosphate</text>
        <dbReference type="Rhea" id="RHEA:10684"/>
        <dbReference type="Rhea" id="RHEA-COMP:10136"/>
        <dbReference type="Rhea" id="RHEA-COMP:20101"/>
        <dbReference type="ChEBI" id="CHEBI:15377"/>
        <dbReference type="ChEBI" id="CHEBI:43474"/>
        <dbReference type="ChEBI" id="CHEBI:46858"/>
        <dbReference type="ChEBI" id="CHEBI:61978"/>
        <dbReference type="EC" id="3.1.3.48"/>
    </reaction>
</comment>
<dbReference type="InterPro" id="IPR009030">
    <property type="entry name" value="Growth_fac_rcpt_cys_sf"/>
</dbReference>
<dbReference type="SUPFAM" id="SSF57184">
    <property type="entry name" value="Growth factor receptor domain"/>
    <property type="match status" value="1"/>
</dbReference>
<keyword evidence="3" id="KW-0479">Metal-binding</keyword>
<dbReference type="InterPro" id="IPR016130">
    <property type="entry name" value="Tyr_Pase_AS"/>
</dbReference>
<comment type="caution">
    <text evidence="12">The sequence shown here is derived from an EMBL/GenBank/DDBJ whole genome shotgun (WGS) entry which is preliminary data.</text>
</comment>
<dbReference type="Proteomes" id="UP001634394">
    <property type="component" value="Unassembled WGS sequence"/>
</dbReference>
<dbReference type="InterPro" id="IPR029021">
    <property type="entry name" value="Prot-tyrosine_phosphatase-like"/>
</dbReference>
<comment type="similarity">
    <text evidence="1">Belongs to the protein-tyrosine phosphatase family.</text>
</comment>
<dbReference type="PROSITE" id="PS50056">
    <property type="entry name" value="TYR_PHOSPHATASE_2"/>
    <property type="match status" value="1"/>
</dbReference>
<keyword evidence="9" id="KW-1133">Transmembrane helix</keyword>
<keyword evidence="9" id="KW-0812">Transmembrane</keyword>
<dbReference type="SMART" id="SM00194">
    <property type="entry name" value="PTPc"/>
    <property type="match status" value="1"/>
</dbReference>
<dbReference type="InterPro" id="IPR003595">
    <property type="entry name" value="Tyr_Pase_cat"/>
</dbReference>
<keyword evidence="9" id="KW-0472">Membrane</keyword>
<dbReference type="Gene3D" id="3.90.190.10">
    <property type="entry name" value="Protein tyrosine phosphatase superfamily"/>
    <property type="match status" value="2"/>
</dbReference>
<evidence type="ECO:0000256" key="2">
    <source>
        <dbReference type="ARBA" id="ARBA00013064"/>
    </source>
</evidence>
<proteinExistence type="inferred from homology"/>
<feature type="domain" description="Tyrosine-protein phosphatase" evidence="10">
    <location>
        <begin position="624"/>
        <end position="872"/>
    </location>
</feature>
<dbReference type="GO" id="GO:0004725">
    <property type="term" value="F:protein tyrosine phosphatase activity"/>
    <property type="evidence" value="ECO:0007669"/>
    <property type="project" value="UniProtKB-EC"/>
</dbReference>
<evidence type="ECO:0000259" key="10">
    <source>
        <dbReference type="PROSITE" id="PS50055"/>
    </source>
</evidence>
<dbReference type="SUPFAM" id="SSF49785">
    <property type="entry name" value="Galactose-binding domain-like"/>
    <property type="match status" value="1"/>
</dbReference>
<dbReference type="Gene3D" id="2.60.120.260">
    <property type="entry name" value="Galactose-binding domain-like"/>
    <property type="match status" value="1"/>
</dbReference>
<evidence type="ECO:0000256" key="8">
    <source>
        <dbReference type="ARBA" id="ARBA00051722"/>
    </source>
</evidence>